<feature type="transmembrane region" description="Helical" evidence="19">
    <location>
        <begin position="145"/>
        <end position="167"/>
    </location>
</feature>
<comment type="catalytic activity">
    <reaction evidence="1 18">
        <text>a 1,2-diacyl-sn-glycero-3-phosphate + CTP + H(+) = a CDP-1,2-diacyl-sn-glycerol + diphosphate</text>
        <dbReference type="Rhea" id="RHEA:16229"/>
        <dbReference type="ChEBI" id="CHEBI:15378"/>
        <dbReference type="ChEBI" id="CHEBI:33019"/>
        <dbReference type="ChEBI" id="CHEBI:37563"/>
        <dbReference type="ChEBI" id="CHEBI:58332"/>
        <dbReference type="ChEBI" id="CHEBI:58608"/>
        <dbReference type="EC" id="2.7.7.41"/>
    </reaction>
</comment>
<evidence type="ECO:0000256" key="3">
    <source>
        <dbReference type="ARBA" id="ARBA00005119"/>
    </source>
</evidence>
<keyword evidence="21" id="KW-1185">Reference proteome</keyword>
<dbReference type="EMBL" id="CP002048">
    <property type="protein sequence ID" value="ADI01770.1"/>
    <property type="molecule type" value="Genomic_DNA"/>
</dbReference>
<keyword evidence="10 18" id="KW-0808">Transferase</keyword>
<dbReference type="eggNOG" id="COG4589">
    <property type="taxonomic scope" value="Bacteria"/>
</dbReference>
<evidence type="ECO:0000256" key="12">
    <source>
        <dbReference type="ARBA" id="ARBA00022695"/>
    </source>
</evidence>
<feature type="transmembrane region" description="Helical" evidence="19">
    <location>
        <begin position="215"/>
        <end position="233"/>
    </location>
</feature>
<dbReference type="GO" id="GO:0004605">
    <property type="term" value="F:phosphatidate cytidylyltransferase activity"/>
    <property type="evidence" value="ECO:0007669"/>
    <property type="project" value="UniProtKB-EC"/>
</dbReference>
<protein>
    <recommendedName>
        <fullName evidence="7 18">Phosphatidate cytidylyltransferase</fullName>
        <ecNumber evidence="6 18">2.7.7.41</ecNumber>
    </recommendedName>
</protein>
<dbReference type="GO" id="GO:0016024">
    <property type="term" value="P:CDP-diacylglycerol biosynthetic process"/>
    <property type="evidence" value="ECO:0007669"/>
    <property type="project" value="UniProtKB-UniPathway"/>
</dbReference>
<evidence type="ECO:0000256" key="14">
    <source>
        <dbReference type="ARBA" id="ARBA00023098"/>
    </source>
</evidence>
<reference evidence="20 21" key="2">
    <citation type="journal article" date="2010" name="Stand. Genomic Sci.">
        <title>Complete genome sequence of Syntrophothermus lipocalidus type strain (TGB-C1).</title>
        <authorList>
            <person name="Djao O.D."/>
            <person name="Zhang X."/>
            <person name="Lucas S."/>
            <person name="Lapidus A."/>
            <person name="Del Rio T.G."/>
            <person name="Nolan M."/>
            <person name="Tice H."/>
            <person name="Cheng J.F."/>
            <person name="Han C."/>
            <person name="Tapia R."/>
            <person name="Goodwin L."/>
            <person name="Pitluck S."/>
            <person name="Liolios K."/>
            <person name="Ivanova N."/>
            <person name="Mavromatis K."/>
            <person name="Mikhailova N."/>
            <person name="Ovchinnikova G."/>
            <person name="Pati A."/>
            <person name="Brambilla E."/>
            <person name="Chen A."/>
            <person name="Palaniappan K."/>
            <person name="Land M."/>
            <person name="Hauser L."/>
            <person name="Chang Y.J."/>
            <person name="Jeffries C.D."/>
            <person name="Rohde M."/>
            <person name="Sikorski J."/>
            <person name="Spring S."/>
            <person name="Goker M."/>
            <person name="Detter J.C."/>
            <person name="Woyke T."/>
            <person name="Bristow J."/>
            <person name="Eisen J.A."/>
            <person name="Markowitz V."/>
            <person name="Hugenholtz P."/>
            <person name="Kyrpides N.C."/>
            <person name="Klenk H.P."/>
        </authorList>
    </citation>
    <scope>NUCLEOTIDE SEQUENCE [LARGE SCALE GENOMIC DNA]</scope>
    <source>
        <strain evidence="21">DSM 12680 / TGB-C1</strain>
    </source>
</reference>
<keyword evidence="11 18" id="KW-0812">Transmembrane</keyword>
<feature type="transmembrane region" description="Helical" evidence="19">
    <location>
        <begin position="94"/>
        <end position="112"/>
    </location>
</feature>
<comment type="subcellular location">
    <subcellularLocation>
        <location evidence="2">Cell membrane</location>
        <topology evidence="2">Multi-pass membrane protein</topology>
    </subcellularLocation>
</comment>
<keyword evidence="12 18" id="KW-0548">Nucleotidyltransferase</keyword>
<dbReference type="KEGG" id="slp:Slip_0991"/>
<keyword evidence="13 19" id="KW-1133">Transmembrane helix</keyword>
<evidence type="ECO:0000256" key="8">
    <source>
        <dbReference type="ARBA" id="ARBA00022475"/>
    </source>
</evidence>
<evidence type="ECO:0000256" key="10">
    <source>
        <dbReference type="ARBA" id="ARBA00022679"/>
    </source>
</evidence>
<dbReference type="Proteomes" id="UP000000378">
    <property type="component" value="Chromosome"/>
</dbReference>
<evidence type="ECO:0000256" key="9">
    <source>
        <dbReference type="ARBA" id="ARBA00022516"/>
    </source>
</evidence>
<keyword evidence="14" id="KW-0443">Lipid metabolism</keyword>
<feature type="transmembrane region" description="Helical" evidence="19">
    <location>
        <begin position="68"/>
        <end position="88"/>
    </location>
</feature>
<evidence type="ECO:0000256" key="15">
    <source>
        <dbReference type="ARBA" id="ARBA00023136"/>
    </source>
</evidence>
<dbReference type="AlphaFoldDB" id="D7CM35"/>
<evidence type="ECO:0000256" key="11">
    <source>
        <dbReference type="ARBA" id="ARBA00022692"/>
    </source>
</evidence>
<dbReference type="PROSITE" id="PS01315">
    <property type="entry name" value="CDS"/>
    <property type="match status" value="1"/>
</dbReference>
<evidence type="ECO:0000256" key="7">
    <source>
        <dbReference type="ARBA" id="ARBA00019373"/>
    </source>
</evidence>
<evidence type="ECO:0000256" key="6">
    <source>
        <dbReference type="ARBA" id="ARBA00012487"/>
    </source>
</evidence>
<accession>D7CM35</accession>
<dbReference type="UniPathway" id="UPA00557">
    <property type="reaction ID" value="UER00614"/>
</dbReference>
<feature type="transmembrane region" description="Helical" evidence="19">
    <location>
        <begin position="119"/>
        <end position="139"/>
    </location>
</feature>
<dbReference type="PANTHER" id="PTHR46382">
    <property type="entry name" value="PHOSPHATIDATE CYTIDYLYLTRANSFERASE"/>
    <property type="match status" value="1"/>
</dbReference>
<comment type="similarity">
    <text evidence="5 18">Belongs to the CDS family.</text>
</comment>
<evidence type="ECO:0000256" key="5">
    <source>
        <dbReference type="ARBA" id="ARBA00010185"/>
    </source>
</evidence>
<keyword evidence="8" id="KW-1003">Cell membrane</keyword>
<comment type="pathway">
    <text evidence="3 18">Phospholipid metabolism; CDP-diacylglycerol biosynthesis; CDP-diacylglycerol from sn-glycerol 3-phosphate: step 3/3.</text>
</comment>
<dbReference type="PANTHER" id="PTHR46382:SF1">
    <property type="entry name" value="PHOSPHATIDATE CYTIDYLYLTRANSFERASE"/>
    <property type="match status" value="1"/>
</dbReference>
<keyword evidence="15 19" id="KW-0472">Membrane</keyword>
<dbReference type="HOGENOM" id="CLU_037294_2_1_9"/>
<evidence type="ECO:0000256" key="19">
    <source>
        <dbReference type="SAM" id="Phobius"/>
    </source>
</evidence>
<gene>
    <name evidence="20" type="ordered locus">Slip_0991</name>
</gene>
<name>D7CM35_SYNLT</name>
<keyword evidence="16" id="KW-0594">Phospholipid biosynthesis</keyword>
<evidence type="ECO:0000313" key="20">
    <source>
        <dbReference type="EMBL" id="ADI01770.1"/>
    </source>
</evidence>
<evidence type="ECO:0000256" key="1">
    <source>
        <dbReference type="ARBA" id="ARBA00001698"/>
    </source>
</evidence>
<sequence>MEPSRKRSTRDSNLKKRLATAAVGIPAVLSLAYVGGVYWTAFIVLVAGVGMHELLTMARPKGYRPSPGLAYLVLLFLLAGFGGSGWFLPGYFEPGLLGLIALSGVLLLLGFPRCSLVDLSLAWMGALYLGIFLSYGVLIERELSHPFFALLMVFGITWASDTGAYLAGRLLGKHKLAPMISPNKTWEGALGGFCLSMLVAAGIGCLSFSPGLGLVLGAAGSICAQVGDLVLSAMKRHFGVKDSGQIIPGHGGVLDRFDSFMWVLPVVYYFFKGG</sequence>
<organism evidence="20 21">
    <name type="scientific">Syntrophothermus lipocalidus (strain DSM 12680 / TGB-C1)</name>
    <dbReference type="NCBI Taxonomy" id="643648"/>
    <lineage>
        <taxon>Bacteria</taxon>
        <taxon>Bacillati</taxon>
        <taxon>Bacillota</taxon>
        <taxon>Clostridia</taxon>
        <taxon>Eubacteriales</taxon>
        <taxon>Syntrophomonadaceae</taxon>
        <taxon>Syntrophothermus</taxon>
    </lineage>
</organism>
<dbReference type="EC" id="2.7.7.41" evidence="6 18"/>
<evidence type="ECO:0000256" key="18">
    <source>
        <dbReference type="RuleBase" id="RU003938"/>
    </source>
</evidence>
<comment type="pathway">
    <text evidence="4">Lipid metabolism.</text>
</comment>
<dbReference type="STRING" id="643648.Slip_0991"/>
<keyword evidence="9" id="KW-0444">Lipid biosynthesis</keyword>
<evidence type="ECO:0000256" key="13">
    <source>
        <dbReference type="ARBA" id="ARBA00022989"/>
    </source>
</evidence>
<dbReference type="GO" id="GO:0005886">
    <property type="term" value="C:plasma membrane"/>
    <property type="evidence" value="ECO:0007669"/>
    <property type="project" value="UniProtKB-SubCell"/>
</dbReference>
<feature type="transmembrane region" description="Helical" evidence="19">
    <location>
        <begin position="188"/>
        <end position="209"/>
    </location>
</feature>
<reference evidence="21" key="1">
    <citation type="journal article" date="2010" name="Stand. Genomic Sci.">
        <title>Complete genome sequence of Syntrophothermus lipocalidus type strain (TGB-C1T).</title>
        <authorList>
            <consortium name="US DOE Joint Genome Institute (JGI-PGF)"/>
            <person name="Djao O."/>
            <person name="Zhang X."/>
            <person name="Lucas S."/>
            <person name="Lapidus A."/>
            <person name="Glavina Del Rio T."/>
            <person name="Nolan M."/>
            <person name="Tice H."/>
            <person name="Cheng J."/>
            <person name="Han C."/>
            <person name="Tapia R."/>
            <person name="Goodwin L."/>
            <person name="Pitluck S."/>
            <person name="Liolios K."/>
            <person name="Ivanova N."/>
            <person name="Mavromatis K."/>
            <person name="Mikhailova N."/>
            <person name="Ovchinnikova G."/>
            <person name="Pati A."/>
            <person name="Brambilla E."/>
            <person name="Chen A."/>
            <person name="Palaniappan K."/>
            <person name="Land M."/>
            <person name="Hauser L."/>
            <person name="Chang Y."/>
            <person name="Jeffries C."/>
            <person name="Rohde M."/>
            <person name="Sikorski J."/>
            <person name="Spring S."/>
            <person name="Goker M."/>
            <person name="Detter J."/>
            <person name="Woyke T."/>
            <person name="Bristow J."/>
            <person name="Eisen J."/>
            <person name="Markowitz V."/>
            <person name="Hugenholtz P."/>
            <person name="Kyrpides N."/>
            <person name="Klenk H."/>
        </authorList>
    </citation>
    <scope>NUCLEOTIDE SEQUENCE [LARGE SCALE GENOMIC DNA]</scope>
    <source>
        <strain evidence="21">DSM 12680 / TGB-C1</strain>
    </source>
</reference>
<evidence type="ECO:0000256" key="17">
    <source>
        <dbReference type="ARBA" id="ARBA00023264"/>
    </source>
</evidence>
<dbReference type="InterPro" id="IPR000374">
    <property type="entry name" value="PC_trans"/>
</dbReference>
<evidence type="ECO:0000256" key="4">
    <source>
        <dbReference type="ARBA" id="ARBA00005189"/>
    </source>
</evidence>
<dbReference type="RefSeq" id="WP_013175172.1">
    <property type="nucleotide sequence ID" value="NC_014220.1"/>
</dbReference>
<evidence type="ECO:0000256" key="16">
    <source>
        <dbReference type="ARBA" id="ARBA00023209"/>
    </source>
</evidence>
<dbReference type="Pfam" id="PF01148">
    <property type="entry name" value="CTP_transf_1"/>
    <property type="match status" value="1"/>
</dbReference>
<keyword evidence="17" id="KW-1208">Phospholipid metabolism</keyword>
<evidence type="ECO:0000313" key="21">
    <source>
        <dbReference type="Proteomes" id="UP000000378"/>
    </source>
</evidence>
<proteinExistence type="inferred from homology"/>
<evidence type="ECO:0000256" key="2">
    <source>
        <dbReference type="ARBA" id="ARBA00004651"/>
    </source>
</evidence>
<feature type="transmembrane region" description="Helical" evidence="19">
    <location>
        <begin position="20"/>
        <end position="47"/>
    </location>
</feature>